<sequence length="219" mass="23264">MARVNLERRAEIGRERRARTRATILDAARSCYAQPGVQPVTIEMLTQAAGVAKGTFYVHFPDLATLEAELGDEILGALAERHQAALGLVADPLTRIATVVTILLLDLAQRPVQARLVARAIAVLPDFALAVQDRLRNDIVQVRDAGVLQIGSPCLAAHVVVAIVAQAAQLIGAGELEATGIGDLVRAILRSLGCAPQDAARRAETALGHAEAIIRTRLD</sequence>
<dbReference type="EMBL" id="RCHI01000006">
    <property type="protein sequence ID" value="RLL65286.1"/>
    <property type="molecule type" value="Genomic_DNA"/>
</dbReference>
<comment type="caution">
    <text evidence="4">The sequence shown here is derived from an EMBL/GenBank/DDBJ whole genome shotgun (WGS) entry which is preliminary data.</text>
</comment>
<dbReference type="Pfam" id="PF00440">
    <property type="entry name" value="TetR_N"/>
    <property type="match status" value="1"/>
</dbReference>
<proteinExistence type="predicted"/>
<feature type="domain" description="HTH tetR-type" evidence="3">
    <location>
        <begin position="18"/>
        <end position="78"/>
    </location>
</feature>
<keyword evidence="1 2" id="KW-0238">DNA-binding</keyword>
<dbReference type="Proteomes" id="UP000279673">
    <property type="component" value="Unassembled WGS sequence"/>
</dbReference>
<accession>A0A421BQP6</accession>
<dbReference type="InterPro" id="IPR050109">
    <property type="entry name" value="HTH-type_TetR-like_transc_reg"/>
</dbReference>
<reference evidence="4 5" key="1">
    <citation type="submission" date="2018-10" db="EMBL/GenBank/DDBJ databases">
        <title>Rhodobacter sp . BO-81.</title>
        <authorList>
            <person name="Im W.T."/>
        </authorList>
    </citation>
    <scope>NUCLEOTIDE SEQUENCE [LARGE SCALE GENOMIC DNA]</scope>
    <source>
        <strain evidence="4 5">BO-81</strain>
    </source>
</reference>
<evidence type="ECO:0000313" key="5">
    <source>
        <dbReference type="Proteomes" id="UP000279673"/>
    </source>
</evidence>
<dbReference type="GO" id="GO:0000976">
    <property type="term" value="F:transcription cis-regulatory region binding"/>
    <property type="evidence" value="ECO:0007669"/>
    <property type="project" value="TreeGrafter"/>
</dbReference>
<gene>
    <name evidence="4" type="ORF">DYS74_08170</name>
</gene>
<evidence type="ECO:0000256" key="1">
    <source>
        <dbReference type="ARBA" id="ARBA00023125"/>
    </source>
</evidence>
<dbReference type="PANTHER" id="PTHR30055:SF226">
    <property type="entry name" value="HTH-TYPE TRANSCRIPTIONAL REGULATOR PKSA"/>
    <property type="match status" value="1"/>
</dbReference>
<evidence type="ECO:0000256" key="2">
    <source>
        <dbReference type="PROSITE-ProRule" id="PRU00335"/>
    </source>
</evidence>
<dbReference type="SUPFAM" id="SSF46689">
    <property type="entry name" value="Homeodomain-like"/>
    <property type="match status" value="1"/>
</dbReference>
<dbReference type="PANTHER" id="PTHR30055">
    <property type="entry name" value="HTH-TYPE TRANSCRIPTIONAL REGULATOR RUTR"/>
    <property type="match status" value="1"/>
</dbReference>
<dbReference type="PRINTS" id="PR00455">
    <property type="entry name" value="HTHTETR"/>
</dbReference>
<evidence type="ECO:0000259" key="3">
    <source>
        <dbReference type="PROSITE" id="PS50977"/>
    </source>
</evidence>
<feature type="DNA-binding region" description="H-T-H motif" evidence="2">
    <location>
        <begin position="41"/>
        <end position="60"/>
    </location>
</feature>
<dbReference type="InterPro" id="IPR001647">
    <property type="entry name" value="HTH_TetR"/>
</dbReference>
<dbReference type="RefSeq" id="WP_121532702.1">
    <property type="nucleotide sequence ID" value="NZ_RCHI01000006.1"/>
</dbReference>
<dbReference type="InterPro" id="IPR009057">
    <property type="entry name" value="Homeodomain-like_sf"/>
</dbReference>
<keyword evidence="5" id="KW-1185">Reference proteome</keyword>
<organism evidence="4 5">
    <name type="scientific">Paenirhodobacter hankyongi</name>
    <dbReference type="NCBI Taxonomy" id="2294033"/>
    <lineage>
        <taxon>Bacteria</taxon>
        <taxon>Pseudomonadati</taxon>
        <taxon>Pseudomonadota</taxon>
        <taxon>Alphaproteobacteria</taxon>
        <taxon>Rhodobacterales</taxon>
        <taxon>Rhodobacter group</taxon>
        <taxon>Paenirhodobacter</taxon>
    </lineage>
</organism>
<dbReference type="GO" id="GO:0003700">
    <property type="term" value="F:DNA-binding transcription factor activity"/>
    <property type="evidence" value="ECO:0007669"/>
    <property type="project" value="TreeGrafter"/>
</dbReference>
<dbReference type="PROSITE" id="PS50977">
    <property type="entry name" value="HTH_TETR_2"/>
    <property type="match status" value="1"/>
</dbReference>
<name>A0A421BQP6_9RHOB</name>
<evidence type="ECO:0000313" key="4">
    <source>
        <dbReference type="EMBL" id="RLL65286.1"/>
    </source>
</evidence>
<dbReference type="Gene3D" id="1.10.357.10">
    <property type="entry name" value="Tetracycline Repressor, domain 2"/>
    <property type="match status" value="1"/>
</dbReference>
<dbReference type="AlphaFoldDB" id="A0A421BQP6"/>
<protein>
    <submittedName>
        <fullName evidence="4">TetR/AcrR family transcriptional regulator</fullName>
    </submittedName>
</protein>